<dbReference type="GO" id="GO:0005886">
    <property type="term" value="C:plasma membrane"/>
    <property type="evidence" value="ECO:0007669"/>
    <property type="project" value="UniProtKB-SubCell"/>
</dbReference>
<dbReference type="Pfam" id="PF01292">
    <property type="entry name" value="Ni_hydr_CYTB"/>
    <property type="match status" value="1"/>
</dbReference>
<sequence>MAVPVNEKSTLNQKEVMTKRKEEKLVKLYVWELPVRIFHWINAAAIVLLMITGIYIANPFLSPTVHTHATPSSLMGFVRNIHFFAGFVFTLNLLVRWYWVFKGNHYATSNPTKKEFWVGTIETIKDYLFLKNKKRHYIGHNPLAQLSYWIFIGGGSLTIMFTGYFLLFEPQPHTWLGAMFAWVPGVFGGDSYGVRSIHHFVAWGFIIFMIVHIYMAFREDWLSKNGTMSSIFTGYKTEKKHDEDH</sequence>
<keyword evidence="4" id="KW-1003">Cell membrane</keyword>
<dbReference type="EMBL" id="LQXD01000146">
    <property type="protein sequence ID" value="OIJ10666.1"/>
    <property type="molecule type" value="Genomic_DNA"/>
</dbReference>
<dbReference type="PRINTS" id="PR00161">
    <property type="entry name" value="NIHGNASECYTB"/>
</dbReference>
<evidence type="ECO:0000256" key="4">
    <source>
        <dbReference type="ARBA" id="ARBA00022475"/>
    </source>
</evidence>
<feature type="transmembrane region" description="Helical" evidence="12">
    <location>
        <begin position="146"/>
        <end position="168"/>
    </location>
</feature>
<evidence type="ECO:0000256" key="12">
    <source>
        <dbReference type="SAM" id="Phobius"/>
    </source>
</evidence>
<evidence type="ECO:0000313" key="14">
    <source>
        <dbReference type="EMBL" id="OIJ10666.1"/>
    </source>
</evidence>
<comment type="caution">
    <text evidence="14">The sequence shown here is derived from an EMBL/GenBank/DDBJ whole genome shotgun (WGS) entry which is preliminary data.</text>
</comment>
<gene>
    <name evidence="14" type="ORF">AWH56_16740</name>
</gene>
<keyword evidence="5" id="KW-0349">Heme</keyword>
<keyword evidence="10" id="KW-0408">Iron</keyword>
<dbReference type="Gene3D" id="1.20.950.20">
    <property type="entry name" value="Transmembrane di-heme cytochromes, Chain C"/>
    <property type="match status" value="1"/>
</dbReference>
<evidence type="ECO:0000256" key="11">
    <source>
        <dbReference type="ARBA" id="ARBA00023136"/>
    </source>
</evidence>
<dbReference type="InterPro" id="IPR051542">
    <property type="entry name" value="Hydrogenase_cytochrome"/>
</dbReference>
<dbReference type="GO" id="GO:0020037">
    <property type="term" value="F:heme binding"/>
    <property type="evidence" value="ECO:0007669"/>
    <property type="project" value="TreeGrafter"/>
</dbReference>
<comment type="similarity">
    <text evidence="2">Belongs to the HupC/HyaC/HydC family.</text>
</comment>
<keyword evidence="3" id="KW-0813">Transport</keyword>
<evidence type="ECO:0000256" key="8">
    <source>
        <dbReference type="ARBA" id="ARBA00022982"/>
    </source>
</evidence>
<evidence type="ECO:0000256" key="2">
    <source>
        <dbReference type="ARBA" id="ARBA00008622"/>
    </source>
</evidence>
<dbReference type="InterPro" id="IPR000516">
    <property type="entry name" value="Ni-dep_Hydgase_cyt-B"/>
</dbReference>
<dbReference type="NCBIfam" id="TIGR02125">
    <property type="entry name" value="CytB-hydogenase"/>
    <property type="match status" value="1"/>
</dbReference>
<evidence type="ECO:0000259" key="13">
    <source>
        <dbReference type="Pfam" id="PF01292"/>
    </source>
</evidence>
<dbReference type="RefSeq" id="WP_071318146.1">
    <property type="nucleotide sequence ID" value="NZ_CP063356.2"/>
</dbReference>
<dbReference type="GO" id="GO:0005506">
    <property type="term" value="F:iron ion binding"/>
    <property type="evidence" value="ECO:0007669"/>
    <property type="project" value="InterPro"/>
</dbReference>
<dbReference type="InterPro" id="IPR011577">
    <property type="entry name" value="Cyt_b561_bac/Ni-Hgenase"/>
</dbReference>
<organism evidence="14">
    <name type="scientific">Anaerobacillus isosaccharinicus</name>
    <dbReference type="NCBI Taxonomy" id="1532552"/>
    <lineage>
        <taxon>Bacteria</taxon>
        <taxon>Bacillati</taxon>
        <taxon>Bacillota</taxon>
        <taxon>Bacilli</taxon>
        <taxon>Bacillales</taxon>
        <taxon>Bacillaceae</taxon>
        <taxon>Anaerobacillus</taxon>
    </lineage>
</organism>
<keyword evidence="11 12" id="KW-0472">Membrane</keyword>
<dbReference type="GO" id="GO:0009055">
    <property type="term" value="F:electron transfer activity"/>
    <property type="evidence" value="ECO:0007669"/>
    <property type="project" value="InterPro"/>
</dbReference>
<dbReference type="AlphaFoldDB" id="A0A1S2LE82"/>
<keyword evidence="9 12" id="KW-1133">Transmembrane helix</keyword>
<name>A0A1S2LE82_9BACI</name>
<comment type="subcellular location">
    <subcellularLocation>
        <location evidence="1">Cell membrane</location>
        <topology evidence="1">Multi-pass membrane protein</topology>
    </subcellularLocation>
</comment>
<protein>
    <submittedName>
        <fullName evidence="14">Ni/Fe-hydrogenase, b-type cytochrome subunit</fullName>
    </submittedName>
</protein>
<proteinExistence type="inferred from homology"/>
<evidence type="ECO:0000256" key="10">
    <source>
        <dbReference type="ARBA" id="ARBA00023004"/>
    </source>
</evidence>
<dbReference type="OrthoDB" id="197262at2"/>
<keyword evidence="8" id="KW-0249">Electron transport</keyword>
<dbReference type="InterPro" id="IPR016174">
    <property type="entry name" value="Di-haem_cyt_TM"/>
</dbReference>
<accession>A0A1S2LE82</accession>
<feature type="transmembrane region" description="Helical" evidence="12">
    <location>
        <begin position="200"/>
        <end position="217"/>
    </location>
</feature>
<evidence type="ECO:0000256" key="1">
    <source>
        <dbReference type="ARBA" id="ARBA00004651"/>
    </source>
</evidence>
<dbReference type="PANTHER" id="PTHR30485">
    <property type="entry name" value="NI/FE-HYDROGENASE 1 B-TYPE CYTOCHROME SUBUNIT"/>
    <property type="match status" value="1"/>
</dbReference>
<evidence type="ECO:0000256" key="9">
    <source>
        <dbReference type="ARBA" id="ARBA00022989"/>
    </source>
</evidence>
<keyword evidence="6 12" id="KW-0812">Transmembrane</keyword>
<evidence type="ECO:0000256" key="7">
    <source>
        <dbReference type="ARBA" id="ARBA00022723"/>
    </source>
</evidence>
<evidence type="ECO:0000256" key="5">
    <source>
        <dbReference type="ARBA" id="ARBA00022617"/>
    </source>
</evidence>
<dbReference type="GO" id="GO:0022904">
    <property type="term" value="P:respiratory electron transport chain"/>
    <property type="evidence" value="ECO:0007669"/>
    <property type="project" value="InterPro"/>
</dbReference>
<evidence type="ECO:0000256" key="3">
    <source>
        <dbReference type="ARBA" id="ARBA00022448"/>
    </source>
</evidence>
<feature type="transmembrane region" description="Helical" evidence="12">
    <location>
        <begin position="77"/>
        <end position="99"/>
    </location>
</feature>
<feature type="domain" description="Cytochrome b561 bacterial/Ni-hydrogenase" evidence="13">
    <location>
        <begin position="30"/>
        <end position="234"/>
    </location>
</feature>
<feature type="transmembrane region" description="Helical" evidence="12">
    <location>
        <begin position="37"/>
        <end position="57"/>
    </location>
</feature>
<dbReference type="PANTHER" id="PTHR30485:SF0">
    <property type="entry name" value="NI_FE-HYDROGENASE 1 B-TYPE CYTOCHROME SUBUNIT-RELATED"/>
    <property type="match status" value="1"/>
</dbReference>
<reference evidence="14" key="1">
    <citation type="submission" date="2016-10" db="EMBL/GenBank/DDBJ databases">
        <title>Draft genome sequences of four alkaliphilic bacteria belonging to the Anaerobacillus genus.</title>
        <authorList>
            <person name="Bassil N.M."/>
            <person name="Lloyd J.R."/>
        </authorList>
    </citation>
    <scope>NUCLEOTIDE SEQUENCE [LARGE SCALE GENOMIC DNA]</scope>
    <source>
        <strain evidence="14">NB2006</strain>
    </source>
</reference>
<evidence type="ECO:0000256" key="6">
    <source>
        <dbReference type="ARBA" id="ARBA00022692"/>
    </source>
</evidence>
<dbReference type="SUPFAM" id="SSF81342">
    <property type="entry name" value="Transmembrane di-heme cytochromes"/>
    <property type="match status" value="1"/>
</dbReference>
<keyword evidence="7" id="KW-0479">Metal-binding</keyword>